<sequence length="581" mass="64489">MMTHKRNNLDKDCLSLQLPPNGSASMRYFMHMPRVGSPPNIGTLPYFSNLRNASAFSNLPLGKSLDSFDSNSSSPVLLAHSMASMGLSDRSSDSRGNSSSGGQSQLSPAAITRTTLPTWVFDDAGNITATLSDVILRGQLVTFASDKTGCHYLQEKYPKIGTSERTAMIEQILANPTNFDQLCGDVFANFFLQHMISQAAKDACEREMQLFVDSLKRDIGNRALSRYSCRVLQKAIECLDSSLTIDLLVELTKTNLVPLCVDQNANHVIQKMVAVFPSTSWCRLVERLLSDTQQVIIISENKYGCRVIQMFIEQMCARAAKHDTLCSSLLRDLMSVIMSNCTRMASNEFANYVVQHIIQTPPLAEYRDAIIDQCLLKNLLSMSQEKYASHVVEAAFENAPPVLLKEMMEEIFDGYVPHPDTKKDALDILMFHQYGNYVVQRMLNLCCMAFRVKLSGMQLPDHADKMEWLRRLQRRILDNESRLTRYSSGKKIIDTLRALPAGGATNSPVSMSSSTSPSASACFSPFFKQNLPSHLFSPSSLSSPRALSTSSPPNSASLTSDTVNSLMLPPIHGFHHHSGRL</sequence>
<dbReference type="GO" id="GO:0005634">
    <property type="term" value="C:nucleus"/>
    <property type="evidence" value="ECO:0007669"/>
    <property type="project" value="TreeGrafter"/>
</dbReference>
<evidence type="ECO:0000256" key="3">
    <source>
        <dbReference type="ARBA" id="ARBA00022782"/>
    </source>
</evidence>
<organism evidence="7 8">
    <name type="scientific">Diploscapter pachys</name>
    <dbReference type="NCBI Taxonomy" id="2018661"/>
    <lineage>
        <taxon>Eukaryota</taxon>
        <taxon>Metazoa</taxon>
        <taxon>Ecdysozoa</taxon>
        <taxon>Nematoda</taxon>
        <taxon>Chromadorea</taxon>
        <taxon>Rhabditida</taxon>
        <taxon>Rhabditina</taxon>
        <taxon>Rhabditomorpha</taxon>
        <taxon>Rhabditoidea</taxon>
        <taxon>Rhabditidae</taxon>
        <taxon>Diploscapter</taxon>
    </lineage>
</organism>
<keyword evidence="3" id="KW-0221">Differentiation</keyword>
<dbReference type="InterPro" id="IPR011989">
    <property type="entry name" value="ARM-like"/>
</dbReference>
<dbReference type="OrthoDB" id="668540at2759"/>
<gene>
    <name evidence="7" type="ORF">WR25_18455</name>
</gene>
<accession>A0A2A2K293</accession>
<keyword evidence="1" id="KW-0217">Developmental protein</keyword>
<dbReference type="GO" id="GO:0005737">
    <property type="term" value="C:cytoplasm"/>
    <property type="evidence" value="ECO:0007669"/>
    <property type="project" value="TreeGrafter"/>
</dbReference>
<keyword evidence="2" id="KW-0677">Repeat</keyword>
<dbReference type="PROSITE" id="PS50303">
    <property type="entry name" value="PUM_HD"/>
    <property type="match status" value="1"/>
</dbReference>
<dbReference type="Gene3D" id="1.25.10.10">
    <property type="entry name" value="Leucine-rich Repeat Variant"/>
    <property type="match status" value="1"/>
</dbReference>
<feature type="domain" description="PUM-HD" evidence="6">
    <location>
        <begin position="112"/>
        <end position="500"/>
    </location>
</feature>
<dbReference type="SUPFAM" id="SSF48371">
    <property type="entry name" value="ARM repeat"/>
    <property type="match status" value="1"/>
</dbReference>
<dbReference type="PANTHER" id="PTHR12537:SF112">
    <property type="entry name" value="FEM-3 MRNA-BINDING FACTOR 1-RELATED"/>
    <property type="match status" value="1"/>
</dbReference>
<dbReference type="EMBL" id="LIAE01009849">
    <property type="protein sequence ID" value="PAV68000.1"/>
    <property type="molecule type" value="Genomic_DNA"/>
</dbReference>
<dbReference type="InterPro" id="IPR016024">
    <property type="entry name" value="ARM-type_fold"/>
</dbReference>
<dbReference type="InterPro" id="IPR001313">
    <property type="entry name" value="Pumilio_RNA-bd_rpt"/>
</dbReference>
<evidence type="ECO:0000259" key="6">
    <source>
        <dbReference type="PROSITE" id="PS50303"/>
    </source>
</evidence>
<feature type="region of interest" description="Disordered" evidence="5">
    <location>
        <begin position="542"/>
        <end position="562"/>
    </location>
</feature>
<evidence type="ECO:0000256" key="5">
    <source>
        <dbReference type="SAM" id="MobiDB-lite"/>
    </source>
</evidence>
<feature type="repeat" description="Pumilio" evidence="4">
    <location>
        <begin position="374"/>
        <end position="409"/>
    </location>
</feature>
<evidence type="ECO:0000313" key="7">
    <source>
        <dbReference type="EMBL" id="PAV68000.1"/>
    </source>
</evidence>
<feature type="region of interest" description="Disordered" evidence="5">
    <location>
        <begin position="87"/>
        <end position="107"/>
    </location>
</feature>
<dbReference type="PANTHER" id="PTHR12537">
    <property type="entry name" value="RNA BINDING PROTEIN PUMILIO-RELATED"/>
    <property type="match status" value="1"/>
</dbReference>
<feature type="compositionally biased region" description="Low complexity" evidence="5">
    <location>
        <begin position="542"/>
        <end position="553"/>
    </location>
</feature>
<reference evidence="7 8" key="1">
    <citation type="journal article" date="2017" name="Curr. Biol.">
        <title>Genome architecture and evolution of a unichromosomal asexual nematode.</title>
        <authorList>
            <person name="Fradin H."/>
            <person name="Zegar C."/>
            <person name="Gutwein M."/>
            <person name="Lucas J."/>
            <person name="Kovtun M."/>
            <person name="Corcoran D."/>
            <person name="Baugh L.R."/>
            <person name="Kiontke K."/>
            <person name="Gunsalus K."/>
            <person name="Fitch D.H."/>
            <person name="Piano F."/>
        </authorList>
    </citation>
    <scope>NUCLEOTIDE SEQUENCE [LARGE SCALE GENOMIC DNA]</scope>
    <source>
        <strain evidence="7">PF1309</strain>
    </source>
</reference>
<dbReference type="Pfam" id="PF00806">
    <property type="entry name" value="PUF"/>
    <property type="match status" value="7"/>
</dbReference>
<keyword evidence="8" id="KW-1185">Reference proteome</keyword>
<feature type="repeat" description="Pumilio" evidence="4">
    <location>
        <begin position="250"/>
        <end position="286"/>
    </location>
</feature>
<dbReference type="InterPro" id="IPR033133">
    <property type="entry name" value="PUM-HD"/>
</dbReference>
<protein>
    <recommendedName>
        <fullName evidence="6">PUM-HD domain-containing protein</fullName>
    </recommendedName>
</protein>
<dbReference type="GO" id="GO:0003730">
    <property type="term" value="F:mRNA 3'-UTR binding"/>
    <property type="evidence" value="ECO:0007669"/>
    <property type="project" value="TreeGrafter"/>
</dbReference>
<proteinExistence type="predicted"/>
<dbReference type="SMART" id="SM00025">
    <property type="entry name" value="Pumilio"/>
    <property type="match status" value="8"/>
</dbReference>
<evidence type="ECO:0000256" key="1">
    <source>
        <dbReference type="ARBA" id="ARBA00022473"/>
    </source>
</evidence>
<dbReference type="GO" id="GO:0010608">
    <property type="term" value="P:post-transcriptional regulation of gene expression"/>
    <property type="evidence" value="ECO:0007669"/>
    <property type="project" value="TreeGrafter"/>
</dbReference>
<feature type="repeat" description="Pumilio" evidence="4">
    <location>
        <begin position="335"/>
        <end position="372"/>
    </location>
</feature>
<dbReference type="STRING" id="2018661.A0A2A2K293"/>
<dbReference type="Proteomes" id="UP000218231">
    <property type="component" value="Unassembled WGS sequence"/>
</dbReference>
<dbReference type="AlphaFoldDB" id="A0A2A2K293"/>
<evidence type="ECO:0000256" key="4">
    <source>
        <dbReference type="PROSITE-ProRule" id="PRU00317"/>
    </source>
</evidence>
<comment type="caution">
    <text evidence="7">The sequence shown here is derived from an EMBL/GenBank/DDBJ whole genome shotgun (WGS) entry which is preliminary data.</text>
</comment>
<dbReference type="PROSITE" id="PS50302">
    <property type="entry name" value="PUM"/>
    <property type="match status" value="3"/>
</dbReference>
<name>A0A2A2K293_9BILA</name>
<evidence type="ECO:0000256" key="2">
    <source>
        <dbReference type="ARBA" id="ARBA00022737"/>
    </source>
</evidence>
<dbReference type="GO" id="GO:0030154">
    <property type="term" value="P:cell differentiation"/>
    <property type="evidence" value="ECO:0007669"/>
    <property type="project" value="UniProtKB-KW"/>
</dbReference>
<evidence type="ECO:0000313" key="8">
    <source>
        <dbReference type="Proteomes" id="UP000218231"/>
    </source>
</evidence>